<evidence type="ECO:0000256" key="1">
    <source>
        <dbReference type="SAM" id="MobiDB-lite"/>
    </source>
</evidence>
<reference evidence="4 5" key="1">
    <citation type="submission" date="2018-05" db="EMBL/GenBank/DDBJ databases">
        <title>Micromonosporas from Atacama Desert.</title>
        <authorList>
            <person name="Carro L."/>
            <person name="Golinska P."/>
            <person name="Klenk H.-P."/>
            <person name="Goodfellow M."/>
        </authorList>
    </citation>
    <scope>NUCLEOTIDE SEQUENCE [LARGE SCALE GENOMIC DNA]</scope>
    <source>
        <strain evidence="4 5">4G51</strain>
    </source>
</reference>
<dbReference type="Proteomes" id="UP000246050">
    <property type="component" value="Unassembled WGS sequence"/>
</dbReference>
<evidence type="ECO:0000313" key="4">
    <source>
        <dbReference type="EMBL" id="PWR15975.1"/>
    </source>
</evidence>
<dbReference type="EMBL" id="QGKS01000161">
    <property type="protein sequence ID" value="PWR15975.1"/>
    <property type="molecule type" value="Genomic_DNA"/>
</dbReference>
<feature type="compositionally biased region" description="Basic and acidic residues" evidence="1">
    <location>
        <begin position="296"/>
        <end position="308"/>
    </location>
</feature>
<sequence>MTATVAAPPAVQPPHRRARRRHRMLIPLGLALLLIVATLVAHAVDQPDPADRGFLSPVATGDDGGSRLAEALRGQGVTVRRETDTLRALLAARPGPATLFVPAPDLVHPDTVTALDDLPAGSRLVLVDPSRRVLAGLGLPLTPDDRRWATRATSPDADDRPCALPEAARAGTAAADRQRYAAPAGQSATRCYAGGLVRVPWRTEVVVIGASDPFRNDRIDEYGNRALATGLLGGPRPLVWLDLDGPAPAPTFGDGTEGPPAWSPSPGGSAGTTGDGQPGSGGRPGQGADRPGGGQREGDDGADDRADGRQPQQNPLWAAFPVWFWALLVQLALAGLLVVLWRARRLGPPVPEPLPVTVRSAETVLGRARLYRRAGARGPAAETLRAAARDRLLPRLNLPPDTPSDEVAARVAALAGLDPDRAADLLHGDEPATDRELLELARELDRLTRTVATRPDHPNEGDTR</sequence>
<protein>
    <recommendedName>
        <fullName evidence="3">DUF4350 domain-containing protein</fullName>
    </recommendedName>
</protein>
<feature type="compositionally biased region" description="Low complexity" evidence="1">
    <location>
        <begin position="258"/>
        <end position="267"/>
    </location>
</feature>
<dbReference type="RefSeq" id="WP_109800948.1">
    <property type="nucleotide sequence ID" value="NZ_QGKS01000161.1"/>
</dbReference>
<keyword evidence="2" id="KW-0812">Transmembrane</keyword>
<dbReference type="Pfam" id="PF14258">
    <property type="entry name" value="DUF4350"/>
    <property type="match status" value="1"/>
</dbReference>
<feature type="compositionally biased region" description="Low complexity" evidence="1">
    <location>
        <begin position="163"/>
        <end position="184"/>
    </location>
</feature>
<dbReference type="AlphaFoldDB" id="A0A317DT40"/>
<evidence type="ECO:0000259" key="3">
    <source>
        <dbReference type="Pfam" id="PF14258"/>
    </source>
</evidence>
<accession>A0A317DT40</accession>
<evidence type="ECO:0000256" key="2">
    <source>
        <dbReference type="SAM" id="Phobius"/>
    </source>
</evidence>
<proteinExistence type="predicted"/>
<dbReference type="OrthoDB" id="5241668at2"/>
<comment type="caution">
    <text evidence="4">The sequence shown here is derived from an EMBL/GenBank/DDBJ whole genome shotgun (WGS) entry which is preliminary data.</text>
</comment>
<feature type="compositionally biased region" description="Gly residues" evidence="1">
    <location>
        <begin position="268"/>
        <end position="295"/>
    </location>
</feature>
<keyword evidence="2" id="KW-0472">Membrane</keyword>
<feature type="domain" description="DUF4350" evidence="3">
    <location>
        <begin position="61"/>
        <end position="232"/>
    </location>
</feature>
<feature type="transmembrane region" description="Helical" evidence="2">
    <location>
        <begin position="322"/>
        <end position="341"/>
    </location>
</feature>
<evidence type="ECO:0000313" key="5">
    <source>
        <dbReference type="Proteomes" id="UP000246050"/>
    </source>
</evidence>
<dbReference type="InterPro" id="IPR025646">
    <property type="entry name" value="DUF4350"/>
</dbReference>
<name>A0A317DT40_9ACTN</name>
<gene>
    <name evidence="4" type="ORF">DKT69_08045</name>
</gene>
<feature type="region of interest" description="Disordered" evidence="1">
    <location>
        <begin position="243"/>
        <end position="312"/>
    </location>
</feature>
<organism evidence="4 5">
    <name type="scientific">Micromonospora sicca</name>
    <dbReference type="NCBI Taxonomy" id="2202420"/>
    <lineage>
        <taxon>Bacteria</taxon>
        <taxon>Bacillati</taxon>
        <taxon>Actinomycetota</taxon>
        <taxon>Actinomycetes</taxon>
        <taxon>Micromonosporales</taxon>
        <taxon>Micromonosporaceae</taxon>
        <taxon>Micromonospora</taxon>
    </lineage>
</organism>
<feature type="region of interest" description="Disordered" evidence="1">
    <location>
        <begin position="151"/>
        <end position="184"/>
    </location>
</feature>
<keyword evidence="2" id="KW-1133">Transmembrane helix</keyword>